<keyword evidence="2" id="KW-1185">Reference proteome</keyword>
<reference evidence="1" key="1">
    <citation type="submission" date="2021-02" db="EMBL/GenBank/DDBJ databases">
        <authorList>
            <consortium name="DOE Joint Genome Institute"/>
            <person name="Ahrendt S."/>
            <person name="Looney B.P."/>
            <person name="Miyauchi S."/>
            <person name="Morin E."/>
            <person name="Drula E."/>
            <person name="Courty P.E."/>
            <person name="Chicoki N."/>
            <person name="Fauchery L."/>
            <person name="Kohler A."/>
            <person name="Kuo A."/>
            <person name="Labutti K."/>
            <person name="Pangilinan J."/>
            <person name="Lipzen A."/>
            <person name="Riley R."/>
            <person name="Andreopoulos W."/>
            <person name="He G."/>
            <person name="Johnson J."/>
            <person name="Barry K.W."/>
            <person name="Grigoriev I.V."/>
            <person name="Nagy L."/>
            <person name="Hibbett D."/>
            <person name="Henrissat B."/>
            <person name="Matheny P.B."/>
            <person name="Labbe J."/>
            <person name="Martin F."/>
        </authorList>
    </citation>
    <scope>NUCLEOTIDE SEQUENCE</scope>
    <source>
        <strain evidence="1">EC-137</strain>
    </source>
</reference>
<organism evidence="1 2">
    <name type="scientific">Vararia minispora EC-137</name>
    <dbReference type="NCBI Taxonomy" id="1314806"/>
    <lineage>
        <taxon>Eukaryota</taxon>
        <taxon>Fungi</taxon>
        <taxon>Dikarya</taxon>
        <taxon>Basidiomycota</taxon>
        <taxon>Agaricomycotina</taxon>
        <taxon>Agaricomycetes</taxon>
        <taxon>Russulales</taxon>
        <taxon>Lachnocladiaceae</taxon>
        <taxon>Vararia</taxon>
    </lineage>
</organism>
<feature type="non-terminal residue" evidence="1">
    <location>
        <position position="180"/>
    </location>
</feature>
<sequence>MTAVARPESPASKGATGRHSAYYFEDGSIRFQVRPAGDRRFFVNFSLGSLAFDPPCCFDESSRAVILEDIRSHDLDAFLAILYPKDYDNHDLTTQAEWASVLKLASRWSFPSIRALAIRRLEPFLADSPLERLVLARLYDIAQWVDLALQDLALREHPLQEDEMRQMTYADIALVVTVRD</sequence>
<comment type="caution">
    <text evidence="1">The sequence shown here is derived from an EMBL/GenBank/DDBJ whole genome shotgun (WGS) entry which is preliminary data.</text>
</comment>
<evidence type="ECO:0000313" key="1">
    <source>
        <dbReference type="EMBL" id="KAI0030304.1"/>
    </source>
</evidence>
<proteinExistence type="predicted"/>
<gene>
    <name evidence="1" type="ORF">K488DRAFT_54497</name>
</gene>
<dbReference type="Proteomes" id="UP000814128">
    <property type="component" value="Unassembled WGS sequence"/>
</dbReference>
<evidence type="ECO:0000313" key="2">
    <source>
        <dbReference type="Proteomes" id="UP000814128"/>
    </source>
</evidence>
<reference evidence="1" key="2">
    <citation type="journal article" date="2022" name="New Phytol.">
        <title>Evolutionary transition to the ectomycorrhizal habit in the genomes of a hyperdiverse lineage of mushroom-forming fungi.</title>
        <authorList>
            <person name="Looney B."/>
            <person name="Miyauchi S."/>
            <person name="Morin E."/>
            <person name="Drula E."/>
            <person name="Courty P.E."/>
            <person name="Kohler A."/>
            <person name="Kuo A."/>
            <person name="LaButti K."/>
            <person name="Pangilinan J."/>
            <person name="Lipzen A."/>
            <person name="Riley R."/>
            <person name="Andreopoulos W."/>
            <person name="He G."/>
            <person name="Johnson J."/>
            <person name="Nolan M."/>
            <person name="Tritt A."/>
            <person name="Barry K.W."/>
            <person name="Grigoriev I.V."/>
            <person name="Nagy L.G."/>
            <person name="Hibbett D."/>
            <person name="Henrissat B."/>
            <person name="Matheny P.B."/>
            <person name="Labbe J."/>
            <person name="Martin F.M."/>
        </authorList>
    </citation>
    <scope>NUCLEOTIDE SEQUENCE</scope>
    <source>
        <strain evidence="1">EC-137</strain>
    </source>
</reference>
<protein>
    <submittedName>
        <fullName evidence="1">Uncharacterized protein</fullName>
    </submittedName>
</protein>
<name>A0ACB8QEQ8_9AGAM</name>
<accession>A0ACB8QEQ8</accession>
<dbReference type="EMBL" id="MU273628">
    <property type="protein sequence ID" value="KAI0030304.1"/>
    <property type="molecule type" value="Genomic_DNA"/>
</dbReference>